<organism evidence="2 3">
    <name type="scientific">Algimonas porphyrae</name>
    <dbReference type="NCBI Taxonomy" id="1128113"/>
    <lineage>
        <taxon>Bacteria</taxon>
        <taxon>Pseudomonadati</taxon>
        <taxon>Pseudomonadota</taxon>
        <taxon>Alphaproteobacteria</taxon>
        <taxon>Maricaulales</taxon>
        <taxon>Robiginitomaculaceae</taxon>
        <taxon>Algimonas</taxon>
    </lineage>
</organism>
<keyword evidence="1" id="KW-0472">Membrane</keyword>
<comment type="caution">
    <text evidence="2">The sequence shown here is derived from an EMBL/GenBank/DDBJ whole genome shotgun (WGS) entry which is preliminary data.</text>
</comment>
<evidence type="ECO:0000256" key="1">
    <source>
        <dbReference type="SAM" id="Phobius"/>
    </source>
</evidence>
<protein>
    <submittedName>
        <fullName evidence="2">Uncharacterized protein</fullName>
    </submittedName>
</protein>
<dbReference type="Proteomes" id="UP001161390">
    <property type="component" value="Unassembled WGS sequence"/>
</dbReference>
<evidence type="ECO:0000313" key="2">
    <source>
        <dbReference type="EMBL" id="GLQ19868.1"/>
    </source>
</evidence>
<reference evidence="2" key="1">
    <citation type="journal article" date="2014" name="Int. J. Syst. Evol. Microbiol.">
        <title>Complete genome of a new Firmicutes species belonging to the dominant human colonic microbiota ('Ruminococcus bicirculans') reveals two chromosomes and a selective capacity to utilize plant glucans.</title>
        <authorList>
            <consortium name="NISC Comparative Sequencing Program"/>
            <person name="Wegmann U."/>
            <person name="Louis P."/>
            <person name="Goesmann A."/>
            <person name="Henrissat B."/>
            <person name="Duncan S.H."/>
            <person name="Flint H.J."/>
        </authorList>
    </citation>
    <scope>NUCLEOTIDE SEQUENCE</scope>
    <source>
        <strain evidence="2">NBRC 108216</strain>
    </source>
</reference>
<gene>
    <name evidence="2" type="ORF">GCM10007854_08230</name>
</gene>
<feature type="transmembrane region" description="Helical" evidence="1">
    <location>
        <begin position="33"/>
        <end position="51"/>
    </location>
</feature>
<evidence type="ECO:0000313" key="3">
    <source>
        <dbReference type="Proteomes" id="UP001161390"/>
    </source>
</evidence>
<dbReference type="RefSeq" id="WP_284369918.1">
    <property type="nucleotide sequence ID" value="NZ_BSNJ01000002.1"/>
</dbReference>
<reference evidence="2" key="2">
    <citation type="submission" date="2023-01" db="EMBL/GenBank/DDBJ databases">
        <title>Draft genome sequence of Algimonas porphyrae strain NBRC 108216.</title>
        <authorList>
            <person name="Sun Q."/>
            <person name="Mori K."/>
        </authorList>
    </citation>
    <scope>NUCLEOTIDE SEQUENCE</scope>
    <source>
        <strain evidence="2">NBRC 108216</strain>
    </source>
</reference>
<keyword evidence="3" id="KW-1185">Reference proteome</keyword>
<sequence length="57" mass="5835">MKQNALPLALSGLALVLILLSLKRWLDGGGVDAFSVVIALVTLGLAALTLTQTGSDD</sequence>
<name>A0ABQ5UZ80_9PROT</name>
<accession>A0ABQ5UZ80</accession>
<keyword evidence="1" id="KW-0812">Transmembrane</keyword>
<keyword evidence="1" id="KW-1133">Transmembrane helix</keyword>
<dbReference type="EMBL" id="BSNJ01000002">
    <property type="protein sequence ID" value="GLQ19868.1"/>
    <property type="molecule type" value="Genomic_DNA"/>
</dbReference>
<proteinExistence type="predicted"/>